<keyword evidence="3 6" id="KW-1133">Transmembrane helix</keyword>
<protein>
    <recommendedName>
        <fullName evidence="7">TLC domain-containing protein</fullName>
    </recommendedName>
</protein>
<dbReference type="SMART" id="SM00724">
    <property type="entry name" value="TLC"/>
    <property type="match status" value="1"/>
</dbReference>
<evidence type="ECO:0000256" key="3">
    <source>
        <dbReference type="ARBA" id="ARBA00022989"/>
    </source>
</evidence>
<keyword evidence="4 5" id="KW-0472">Membrane</keyword>
<dbReference type="PANTHER" id="PTHR13439:SF0">
    <property type="entry name" value="TOPOISOMERASE I DAMAGE AFFECTED PROTEIN 4"/>
    <property type="match status" value="1"/>
</dbReference>
<evidence type="ECO:0000313" key="8">
    <source>
        <dbReference type="EMBL" id="CAD8296413.1"/>
    </source>
</evidence>
<dbReference type="Pfam" id="PF03798">
    <property type="entry name" value="TRAM_LAG1_CLN8"/>
    <property type="match status" value="1"/>
</dbReference>
<gene>
    <name evidence="8" type="ORF">CEUR00632_LOCUS13498</name>
</gene>
<dbReference type="GO" id="GO:0005783">
    <property type="term" value="C:endoplasmic reticulum"/>
    <property type="evidence" value="ECO:0007669"/>
    <property type="project" value="TreeGrafter"/>
</dbReference>
<reference evidence="8" key="1">
    <citation type="submission" date="2021-01" db="EMBL/GenBank/DDBJ databases">
        <authorList>
            <person name="Corre E."/>
            <person name="Pelletier E."/>
            <person name="Niang G."/>
            <person name="Scheremetjew M."/>
            <person name="Finn R."/>
            <person name="Kale V."/>
            <person name="Holt S."/>
            <person name="Cochrane G."/>
            <person name="Meng A."/>
            <person name="Brown T."/>
            <person name="Cohen L."/>
        </authorList>
    </citation>
    <scope>NUCLEOTIDE SEQUENCE</scope>
    <source>
        <strain evidence="8">CCMP219</strain>
    </source>
</reference>
<proteinExistence type="predicted"/>
<dbReference type="PANTHER" id="PTHR13439">
    <property type="entry name" value="CT120 PROTEIN"/>
    <property type="match status" value="1"/>
</dbReference>
<comment type="subcellular location">
    <subcellularLocation>
        <location evidence="1">Membrane</location>
        <topology evidence="1">Multi-pass membrane protein</topology>
    </subcellularLocation>
</comment>
<evidence type="ECO:0000256" key="1">
    <source>
        <dbReference type="ARBA" id="ARBA00004141"/>
    </source>
</evidence>
<evidence type="ECO:0000256" key="6">
    <source>
        <dbReference type="SAM" id="Phobius"/>
    </source>
</evidence>
<sequence length="290" mass="33066">MTATASPATALAPPITLHSWSGATLPLLEWNLADGYGRLTDQGLCVFWACVSMVISLAMYYGGRFYSPVLFKCYKGLSQSDQREWDIRYASMPHSFICVWYAYVMLWSSDFFFVEGAEPSILRSNAVTWTQLGIAFGFFIVDFIVCYKYNMGGTEMLWHHAGTLLAVTTSILTGQCHMHAVWMLLTEATTPFINMRWWLDKAGRKTSPLYLYNGLCIFFGWIFFRLVSFVPFFYVVINQRDQLKFVHPMCVLIMYVFPPALTLLNIFWFSKILKGVVKGLSGGFTKTKTA</sequence>
<dbReference type="InterPro" id="IPR006634">
    <property type="entry name" value="TLC-dom"/>
</dbReference>
<keyword evidence="2 5" id="KW-0812">Transmembrane</keyword>
<feature type="domain" description="TLC" evidence="7">
    <location>
        <begin position="80"/>
        <end position="281"/>
    </location>
</feature>
<feature type="transmembrane region" description="Helical" evidence="6">
    <location>
        <begin position="211"/>
        <end position="234"/>
    </location>
</feature>
<evidence type="ECO:0000259" key="7">
    <source>
        <dbReference type="PROSITE" id="PS50922"/>
    </source>
</evidence>
<feature type="transmembrane region" description="Helical" evidence="6">
    <location>
        <begin position="87"/>
        <end position="106"/>
    </location>
</feature>
<evidence type="ECO:0000256" key="5">
    <source>
        <dbReference type="PROSITE-ProRule" id="PRU00205"/>
    </source>
</evidence>
<dbReference type="GO" id="GO:0016020">
    <property type="term" value="C:membrane"/>
    <property type="evidence" value="ECO:0007669"/>
    <property type="project" value="UniProtKB-SubCell"/>
</dbReference>
<accession>A0A7R9VJZ6</accession>
<name>A0A7R9VJZ6_9CHLO</name>
<dbReference type="AlphaFoldDB" id="A0A7R9VJZ6"/>
<dbReference type="PROSITE" id="PS50922">
    <property type="entry name" value="TLC"/>
    <property type="match status" value="1"/>
</dbReference>
<dbReference type="InterPro" id="IPR050846">
    <property type="entry name" value="TLCD"/>
</dbReference>
<dbReference type="EMBL" id="HBEC01029265">
    <property type="protein sequence ID" value="CAD8296413.1"/>
    <property type="molecule type" value="Transcribed_RNA"/>
</dbReference>
<feature type="transmembrane region" description="Helical" evidence="6">
    <location>
        <begin position="46"/>
        <end position="66"/>
    </location>
</feature>
<evidence type="ECO:0000256" key="4">
    <source>
        <dbReference type="ARBA" id="ARBA00023136"/>
    </source>
</evidence>
<organism evidence="8">
    <name type="scientific">Chlamydomonas euryale</name>
    <dbReference type="NCBI Taxonomy" id="1486919"/>
    <lineage>
        <taxon>Eukaryota</taxon>
        <taxon>Viridiplantae</taxon>
        <taxon>Chlorophyta</taxon>
        <taxon>core chlorophytes</taxon>
        <taxon>Chlorophyceae</taxon>
        <taxon>CS clade</taxon>
        <taxon>Chlamydomonadales</taxon>
        <taxon>Chlamydomonadaceae</taxon>
        <taxon>Chlamydomonas</taxon>
    </lineage>
</organism>
<feature type="transmembrane region" description="Helical" evidence="6">
    <location>
        <begin position="246"/>
        <end position="268"/>
    </location>
</feature>
<feature type="transmembrane region" description="Helical" evidence="6">
    <location>
        <begin position="126"/>
        <end position="145"/>
    </location>
</feature>
<evidence type="ECO:0000256" key="2">
    <source>
        <dbReference type="ARBA" id="ARBA00022692"/>
    </source>
</evidence>
<dbReference type="GO" id="GO:0055088">
    <property type="term" value="P:lipid homeostasis"/>
    <property type="evidence" value="ECO:0007669"/>
    <property type="project" value="TreeGrafter"/>
</dbReference>